<dbReference type="NCBIfam" id="NF006489">
    <property type="entry name" value="PRK08913.1"/>
    <property type="match status" value="1"/>
</dbReference>
<dbReference type="InterPro" id="IPR046358">
    <property type="entry name" value="Flagellin_C"/>
</dbReference>
<dbReference type="Pfam" id="PF00669">
    <property type="entry name" value="Flagellin_N"/>
    <property type="match status" value="1"/>
</dbReference>
<keyword evidence="7" id="KW-1185">Reference proteome</keyword>
<protein>
    <recommendedName>
        <fullName evidence="3">Flagellin</fullName>
    </recommendedName>
</protein>
<evidence type="ECO:0000256" key="2">
    <source>
        <dbReference type="ARBA" id="ARBA00023143"/>
    </source>
</evidence>
<comment type="similarity">
    <text evidence="1 3">Belongs to the bacterial flagellin family.</text>
</comment>
<dbReference type="InterPro" id="IPR001492">
    <property type="entry name" value="Flagellin"/>
</dbReference>
<feature type="domain" description="Flagellin C-terminal" evidence="5">
    <location>
        <begin position="225"/>
        <end position="307"/>
    </location>
</feature>
<organism evidence="6 7">
    <name type="scientific">Rhodoplanes azumiensis</name>
    <dbReference type="NCBI Taxonomy" id="1897628"/>
    <lineage>
        <taxon>Bacteria</taxon>
        <taxon>Pseudomonadati</taxon>
        <taxon>Pseudomonadota</taxon>
        <taxon>Alphaproteobacteria</taxon>
        <taxon>Hyphomicrobiales</taxon>
        <taxon>Nitrobacteraceae</taxon>
        <taxon>Rhodoplanes</taxon>
    </lineage>
</organism>
<dbReference type="Pfam" id="PF00700">
    <property type="entry name" value="Flagellin_C"/>
    <property type="match status" value="1"/>
</dbReference>
<dbReference type="EMBL" id="JBHUIW010000025">
    <property type="protein sequence ID" value="MFD2184252.1"/>
    <property type="molecule type" value="Genomic_DNA"/>
</dbReference>
<keyword evidence="2 3" id="KW-0975">Bacterial flagellum</keyword>
<sequence length="308" mass="32720">MIGRVATFALSGKMIDAALRSQSRVAELTLQQASGEISTDFGGLGTSSRRVLELQTAIAQSKAYAESATNAGSRIEIMYSALSQMTDLLTRLQSAVTAATDAGSLNEGTLASLTTSMGEYLKEFAAQLNTQYEGRYLFAGSRTSSEPVDLSSYPNQSVPSTASYDYYKGNDEISSVRVSTEQVIRYGVTANDEAFEKALRALSIMANLPSGTSTLDGDTLDEVLTLTQEALNGVSTIQTKLSINASRLESAVSSQEAFQDQATAIESTLTDVDIAAAAAELSTRQTQLEAAYAAIAKIQSLSLADYLR</sequence>
<dbReference type="PANTHER" id="PTHR42792:SF1">
    <property type="entry name" value="FLAGELLAR HOOK-ASSOCIATED PROTEIN 3"/>
    <property type="match status" value="1"/>
</dbReference>
<comment type="caution">
    <text evidence="6">The sequence shown here is derived from an EMBL/GenBank/DDBJ whole genome shotgun (WGS) entry which is preliminary data.</text>
</comment>
<dbReference type="Gene3D" id="1.20.1330.10">
    <property type="entry name" value="f41 fragment of flagellin, N-terminal domain"/>
    <property type="match status" value="1"/>
</dbReference>
<evidence type="ECO:0000256" key="1">
    <source>
        <dbReference type="ARBA" id="ARBA00005709"/>
    </source>
</evidence>
<keyword evidence="6" id="KW-0282">Flagellum</keyword>
<dbReference type="PANTHER" id="PTHR42792">
    <property type="entry name" value="FLAGELLIN"/>
    <property type="match status" value="1"/>
</dbReference>
<accession>A0ABW5AQB2</accession>
<gene>
    <name evidence="6" type="ORF">ACFSOX_19025</name>
</gene>
<comment type="function">
    <text evidence="3">Flagellin is the subunit protein which polymerizes to form the filaments of bacterial flagella.</text>
</comment>
<evidence type="ECO:0000259" key="4">
    <source>
        <dbReference type="Pfam" id="PF00669"/>
    </source>
</evidence>
<dbReference type="RefSeq" id="WP_378479398.1">
    <property type="nucleotide sequence ID" value="NZ_JBHUIW010000025.1"/>
</dbReference>
<feature type="domain" description="Flagellin N-terminal" evidence="4">
    <location>
        <begin position="22"/>
        <end position="143"/>
    </location>
</feature>
<evidence type="ECO:0000313" key="7">
    <source>
        <dbReference type="Proteomes" id="UP001597314"/>
    </source>
</evidence>
<evidence type="ECO:0000259" key="5">
    <source>
        <dbReference type="Pfam" id="PF00700"/>
    </source>
</evidence>
<evidence type="ECO:0000256" key="3">
    <source>
        <dbReference type="RuleBase" id="RU362073"/>
    </source>
</evidence>
<proteinExistence type="inferred from homology"/>
<dbReference type="Proteomes" id="UP001597314">
    <property type="component" value="Unassembled WGS sequence"/>
</dbReference>
<keyword evidence="6" id="KW-0969">Cilium</keyword>
<evidence type="ECO:0000313" key="6">
    <source>
        <dbReference type="EMBL" id="MFD2184252.1"/>
    </source>
</evidence>
<reference evidence="7" key="1">
    <citation type="journal article" date="2019" name="Int. J. Syst. Evol. Microbiol.">
        <title>The Global Catalogue of Microorganisms (GCM) 10K type strain sequencing project: providing services to taxonomists for standard genome sequencing and annotation.</title>
        <authorList>
            <consortium name="The Broad Institute Genomics Platform"/>
            <consortium name="The Broad Institute Genome Sequencing Center for Infectious Disease"/>
            <person name="Wu L."/>
            <person name="Ma J."/>
        </authorList>
    </citation>
    <scope>NUCLEOTIDE SEQUENCE [LARGE SCALE GENOMIC DNA]</scope>
    <source>
        <strain evidence="7">CGMCC 1.6774</strain>
    </source>
</reference>
<dbReference type="InterPro" id="IPR001029">
    <property type="entry name" value="Flagellin_N"/>
</dbReference>
<name>A0ABW5AQB2_9BRAD</name>
<keyword evidence="3" id="KW-0964">Secreted</keyword>
<comment type="subcellular location">
    <subcellularLocation>
        <location evidence="3">Secreted</location>
    </subcellularLocation>
    <subcellularLocation>
        <location evidence="3">Bacterial flagellum</location>
    </subcellularLocation>
</comment>
<keyword evidence="6" id="KW-0966">Cell projection</keyword>
<dbReference type="SUPFAM" id="SSF64518">
    <property type="entry name" value="Phase 1 flagellin"/>
    <property type="match status" value="1"/>
</dbReference>